<organism evidence="1">
    <name type="scientific">uncultured Caudovirales phage</name>
    <dbReference type="NCBI Taxonomy" id="2100421"/>
    <lineage>
        <taxon>Viruses</taxon>
        <taxon>Duplodnaviria</taxon>
        <taxon>Heunggongvirae</taxon>
        <taxon>Uroviricota</taxon>
        <taxon>Caudoviricetes</taxon>
        <taxon>Peduoviridae</taxon>
        <taxon>Maltschvirus</taxon>
        <taxon>Maltschvirus maltsch</taxon>
    </lineage>
</organism>
<sequence>MTKARNLSKIIDGSGNLVVPNAGADARSLGMVKADGTPIDALDRATTSATVINTATPYAGLISNASGVTDPLDKDPNYNTSTTYENASGTVVNQAIDLKKPRNGNWWEWSGWGFTGIPTSNCANNGAYDGAGGYSSSFQAITVENIFSGWSNTDELGGTYQSRTVQNCNCGSFNCRTNCNCNCACACQCDCGGGGNG</sequence>
<protein>
    <submittedName>
        <fullName evidence="1">Uncharacterized protein</fullName>
    </submittedName>
</protein>
<name>A0A6J5M1E4_9CAUD</name>
<gene>
    <name evidence="1" type="ORF">UFOVP396_2</name>
</gene>
<evidence type="ECO:0000313" key="1">
    <source>
        <dbReference type="EMBL" id="CAB4140071.1"/>
    </source>
</evidence>
<proteinExistence type="predicted"/>
<reference evidence="1" key="1">
    <citation type="submission" date="2020-04" db="EMBL/GenBank/DDBJ databases">
        <authorList>
            <person name="Chiriac C."/>
            <person name="Salcher M."/>
            <person name="Ghai R."/>
            <person name="Kavagutti S V."/>
        </authorList>
    </citation>
    <scope>NUCLEOTIDE SEQUENCE</scope>
</reference>
<accession>A0A6J5M1E4</accession>
<dbReference type="EMBL" id="LR796381">
    <property type="protein sequence ID" value="CAB4140071.1"/>
    <property type="molecule type" value="Genomic_DNA"/>
</dbReference>